<accession>A0A3G5A7B1</accession>
<reference evidence="1" key="1">
    <citation type="submission" date="2018-10" db="EMBL/GenBank/DDBJ databases">
        <title>Hidden diversity of soil giant viruses.</title>
        <authorList>
            <person name="Schulz F."/>
            <person name="Alteio L."/>
            <person name="Goudeau D."/>
            <person name="Ryan E.M."/>
            <person name="Malmstrom R.R."/>
            <person name="Blanchard J."/>
            <person name="Woyke T."/>
        </authorList>
    </citation>
    <scope>NUCLEOTIDE SEQUENCE</scope>
    <source>
        <strain evidence="1">HYV1</strain>
    </source>
</reference>
<proteinExistence type="predicted"/>
<evidence type="ECO:0000313" key="1">
    <source>
        <dbReference type="EMBL" id="AYV83127.1"/>
    </source>
</evidence>
<organism evidence="1">
    <name type="scientific">Hyperionvirus sp</name>
    <dbReference type="NCBI Taxonomy" id="2487770"/>
    <lineage>
        <taxon>Viruses</taxon>
        <taxon>Varidnaviria</taxon>
        <taxon>Bamfordvirae</taxon>
        <taxon>Nucleocytoviricota</taxon>
        <taxon>Megaviricetes</taxon>
        <taxon>Imitervirales</taxon>
        <taxon>Mimiviridae</taxon>
        <taxon>Klosneuvirinae</taxon>
    </lineage>
</organism>
<protein>
    <submittedName>
        <fullName evidence="1">Uncharacterized protein</fullName>
    </submittedName>
</protein>
<name>A0A3G5A7B1_9VIRU</name>
<sequence>MAGTRTKVFVSEKTRIDAAEEMWQDLTNHKDELKIMVGAILPASRTGFRIWYPGTSYGLSILKPPDSLHYAETAVLRSPAEIDEKQDPSFIKSFADFSTLRKLESRDDLIKEISRVRNMEKVIPPTDVLTHSLITLISLLKPKDIP</sequence>
<gene>
    <name evidence="1" type="ORF">Hyperionvirus4_92</name>
</gene>
<dbReference type="EMBL" id="MK072386">
    <property type="protein sequence ID" value="AYV83127.1"/>
    <property type="molecule type" value="Genomic_DNA"/>
</dbReference>